<feature type="non-terminal residue" evidence="2">
    <location>
        <position position="139"/>
    </location>
</feature>
<sequence length="139" mass="15390">AYQLHELAVLDPAGHRSGGRHRQRVRVGTGARVRGQRGPAQDSHQRGGTSFRGDRVRRLQADGSAQERAAFQHQTTTPGKQDTRQQGRAIRALCHQRAQEQGQRGRVSARLWPGPQGSEQHERLTAPATPEPQARGHHL</sequence>
<evidence type="ECO:0000256" key="1">
    <source>
        <dbReference type="SAM" id="MobiDB-lite"/>
    </source>
</evidence>
<feature type="non-terminal residue" evidence="2">
    <location>
        <position position="1"/>
    </location>
</feature>
<dbReference type="EMBL" id="CADCUT010000212">
    <property type="protein sequence ID" value="CAA9436127.1"/>
    <property type="molecule type" value="Genomic_DNA"/>
</dbReference>
<gene>
    <name evidence="2" type="ORF">AVDCRST_MAG03-3618</name>
</gene>
<accession>A0A6J4QA76</accession>
<dbReference type="AlphaFoldDB" id="A0A6J4QA76"/>
<reference evidence="2" key="1">
    <citation type="submission" date="2020-02" db="EMBL/GenBank/DDBJ databases">
        <authorList>
            <person name="Meier V. D."/>
        </authorList>
    </citation>
    <scope>NUCLEOTIDE SEQUENCE</scope>
    <source>
        <strain evidence="2">AVDCRST_MAG03</strain>
    </source>
</reference>
<protein>
    <submittedName>
        <fullName evidence="2">Uncharacterized protein</fullName>
    </submittedName>
</protein>
<feature type="region of interest" description="Disordered" evidence="1">
    <location>
        <begin position="13"/>
        <end position="139"/>
    </location>
</feature>
<proteinExistence type="predicted"/>
<name>A0A6J4QA76_9ACTN</name>
<feature type="compositionally biased region" description="Polar residues" evidence="1">
    <location>
        <begin position="72"/>
        <end position="86"/>
    </location>
</feature>
<evidence type="ECO:0000313" key="2">
    <source>
        <dbReference type="EMBL" id="CAA9436127.1"/>
    </source>
</evidence>
<feature type="compositionally biased region" description="Low complexity" evidence="1">
    <location>
        <begin position="26"/>
        <end position="38"/>
    </location>
</feature>
<organism evidence="2">
    <name type="scientific">uncultured Rubrobacteraceae bacterium</name>
    <dbReference type="NCBI Taxonomy" id="349277"/>
    <lineage>
        <taxon>Bacteria</taxon>
        <taxon>Bacillati</taxon>
        <taxon>Actinomycetota</taxon>
        <taxon>Rubrobacteria</taxon>
        <taxon>Rubrobacterales</taxon>
        <taxon>Rubrobacteraceae</taxon>
        <taxon>environmental samples</taxon>
    </lineage>
</organism>